<name>A0ABW1MWI5_9ACTN</name>
<gene>
    <name evidence="2" type="ORF">ACFP4F_35855</name>
</gene>
<accession>A0ABW1MWI5</accession>
<dbReference type="Gene3D" id="3.40.50.720">
    <property type="entry name" value="NAD(P)-binding Rossmann-like Domain"/>
    <property type="match status" value="1"/>
</dbReference>
<dbReference type="Proteomes" id="UP001596139">
    <property type="component" value="Unassembled WGS sequence"/>
</dbReference>
<keyword evidence="3" id="KW-1185">Reference proteome</keyword>
<protein>
    <submittedName>
        <fullName evidence="2">NAD-dependent epimerase/dehydratase family protein</fullName>
    </submittedName>
</protein>
<comment type="caution">
    <text evidence="2">The sequence shown here is derived from an EMBL/GenBank/DDBJ whole genome shotgun (WGS) entry which is preliminary data.</text>
</comment>
<dbReference type="SUPFAM" id="SSF51735">
    <property type="entry name" value="NAD(P)-binding Rossmann-fold domains"/>
    <property type="match status" value="1"/>
</dbReference>
<dbReference type="InterPro" id="IPR051783">
    <property type="entry name" value="NAD(P)-dependent_oxidoreduct"/>
</dbReference>
<proteinExistence type="predicted"/>
<sequence length="315" mass="33590">MTPRTVLLSGASGFIGSAVQAALRAHGADITVRALSRTDGPDSVRADLTDPDSLRGVAAGVDVLVHLASRVSGEEEACRAVNIVGTQALMREARQAGVRRIVHLSTAAVYGLGPHRGIAVDEVEPAPVSAASRTRLAGERTALDAGAVVLRPYLITGAGDRWVVPALAELVRRVPARWDGGQARLSLVDVRDLARLVAELACGEAEVASGVYHAAHPEPVRLGALLDTLAGLGVIPEVPQEAWDWQRCVDRLREYPGAMSERQFELMAREHWYRSEEIWRLAGVPAGPGPLHRFAESASWYREYLAGTAVGTGVG</sequence>
<evidence type="ECO:0000313" key="3">
    <source>
        <dbReference type="Proteomes" id="UP001596139"/>
    </source>
</evidence>
<evidence type="ECO:0000313" key="2">
    <source>
        <dbReference type="EMBL" id="MFC6067896.1"/>
    </source>
</evidence>
<dbReference type="EMBL" id="JBHSPX010000015">
    <property type="protein sequence ID" value="MFC6067896.1"/>
    <property type="molecule type" value="Genomic_DNA"/>
</dbReference>
<reference evidence="3" key="1">
    <citation type="journal article" date="2019" name="Int. J. Syst. Evol. Microbiol.">
        <title>The Global Catalogue of Microorganisms (GCM) 10K type strain sequencing project: providing services to taxonomists for standard genome sequencing and annotation.</title>
        <authorList>
            <consortium name="The Broad Institute Genomics Platform"/>
            <consortium name="The Broad Institute Genome Sequencing Center for Infectious Disease"/>
            <person name="Wu L."/>
            <person name="Ma J."/>
        </authorList>
    </citation>
    <scope>NUCLEOTIDE SEQUENCE [LARGE SCALE GENOMIC DNA]</scope>
    <source>
        <strain evidence="3">CGMCC 1.15180</strain>
    </source>
</reference>
<evidence type="ECO:0000259" key="1">
    <source>
        <dbReference type="Pfam" id="PF01370"/>
    </source>
</evidence>
<dbReference type="Pfam" id="PF01370">
    <property type="entry name" value="Epimerase"/>
    <property type="match status" value="1"/>
</dbReference>
<dbReference type="PANTHER" id="PTHR48079:SF6">
    <property type="entry name" value="NAD(P)-BINDING DOMAIN-CONTAINING PROTEIN-RELATED"/>
    <property type="match status" value="1"/>
</dbReference>
<dbReference type="InterPro" id="IPR001509">
    <property type="entry name" value="Epimerase_deHydtase"/>
</dbReference>
<organism evidence="2 3">
    <name type="scientific">Streptomyces ochraceiscleroticus</name>
    <dbReference type="NCBI Taxonomy" id="47761"/>
    <lineage>
        <taxon>Bacteria</taxon>
        <taxon>Bacillati</taxon>
        <taxon>Actinomycetota</taxon>
        <taxon>Actinomycetes</taxon>
        <taxon>Kitasatosporales</taxon>
        <taxon>Streptomycetaceae</taxon>
        <taxon>Streptomyces</taxon>
    </lineage>
</organism>
<feature type="domain" description="NAD-dependent epimerase/dehydratase" evidence="1">
    <location>
        <begin position="6"/>
        <end position="198"/>
    </location>
</feature>
<dbReference type="PANTHER" id="PTHR48079">
    <property type="entry name" value="PROTEIN YEEZ"/>
    <property type="match status" value="1"/>
</dbReference>
<dbReference type="InterPro" id="IPR036291">
    <property type="entry name" value="NAD(P)-bd_dom_sf"/>
</dbReference>
<dbReference type="RefSeq" id="WP_037799166.1">
    <property type="nucleotide sequence ID" value="NZ_JBHSPX010000015.1"/>
</dbReference>